<name>A0A6A5QGS0_AMPQU</name>
<dbReference type="EMBL" id="ML979137">
    <property type="protein sequence ID" value="KAF1914599.1"/>
    <property type="molecule type" value="Genomic_DNA"/>
</dbReference>
<evidence type="ECO:0000313" key="3">
    <source>
        <dbReference type="Proteomes" id="UP000800096"/>
    </source>
</evidence>
<dbReference type="AlphaFoldDB" id="A0A6A5QGS0"/>
<dbReference type="OrthoDB" id="4147798at2759"/>
<evidence type="ECO:0000313" key="2">
    <source>
        <dbReference type="EMBL" id="KAF1914599.1"/>
    </source>
</evidence>
<proteinExistence type="predicted"/>
<organism evidence="2 3">
    <name type="scientific">Ampelomyces quisqualis</name>
    <name type="common">Powdery mildew agent</name>
    <dbReference type="NCBI Taxonomy" id="50730"/>
    <lineage>
        <taxon>Eukaryota</taxon>
        <taxon>Fungi</taxon>
        <taxon>Dikarya</taxon>
        <taxon>Ascomycota</taxon>
        <taxon>Pezizomycotina</taxon>
        <taxon>Dothideomycetes</taxon>
        <taxon>Pleosporomycetidae</taxon>
        <taxon>Pleosporales</taxon>
        <taxon>Pleosporineae</taxon>
        <taxon>Phaeosphaeriaceae</taxon>
        <taxon>Ampelomyces</taxon>
    </lineage>
</organism>
<gene>
    <name evidence="2" type="ORF">BDU57DRAFT_298584</name>
</gene>
<accession>A0A6A5QGS0</accession>
<feature type="compositionally biased region" description="Basic residues" evidence="1">
    <location>
        <begin position="1"/>
        <end position="16"/>
    </location>
</feature>
<protein>
    <submittedName>
        <fullName evidence="2">Uncharacterized protein</fullName>
    </submittedName>
</protein>
<dbReference type="Proteomes" id="UP000800096">
    <property type="component" value="Unassembled WGS sequence"/>
</dbReference>
<feature type="compositionally biased region" description="Low complexity" evidence="1">
    <location>
        <begin position="27"/>
        <end position="40"/>
    </location>
</feature>
<reference evidence="2" key="1">
    <citation type="journal article" date="2020" name="Stud. Mycol.">
        <title>101 Dothideomycetes genomes: a test case for predicting lifestyles and emergence of pathogens.</title>
        <authorList>
            <person name="Haridas S."/>
            <person name="Albert R."/>
            <person name="Binder M."/>
            <person name="Bloem J."/>
            <person name="Labutti K."/>
            <person name="Salamov A."/>
            <person name="Andreopoulos B."/>
            <person name="Baker S."/>
            <person name="Barry K."/>
            <person name="Bills G."/>
            <person name="Bluhm B."/>
            <person name="Cannon C."/>
            <person name="Castanera R."/>
            <person name="Culley D."/>
            <person name="Daum C."/>
            <person name="Ezra D."/>
            <person name="Gonzalez J."/>
            <person name="Henrissat B."/>
            <person name="Kuo A."/>
            <person name="Liang C."/>
            <person name="Lipzen A."/>
            <person name="Lutzoni F."/>
            <person name="Magnuson J."/>
            <person name="Mondo S."/>
            <person name="Nolan M."/>
            <person name="Ohm R."/>
            <person name="Pangilinan J."/>
            <person name="Park H.-J."/>
            <person name="Ramirez L."/>
            <person name="Alfaro M."/>
            <person name="Sun H."/>
            <person name="Tritt A."/>
            <person name="Yoshinaga Y."/>
            <person name="Zwiers L.-H."/>
            <person name="Turgeon B."/>
            <person name="Goodwin S."/>
            <person name="Spatafora J."/>
            <person name="Crous P."/>
            <person name="Grigoriev I."/>
        </authorList>
    </citation>
    <scope>NUCLEOTIDE SEQUENCE</scope>
    <source>
        <strain evidence="2">HMLAC05119</strain>
    </source>
</reference>
<keyword evidence="3" id="KW-1185">Reference proteome</keyword>
<evidence type="ECO:0000256" key="1">
    <source>
        <dbReference type="SAM" id="MobiDB-lite"/>
    </source>
</evidence>
<sequence length="121" mass="14257">MGKRHNRKRTRSRPRHRDGQIQIQNHTRSTSTNSTSSQETIHSHIQPLPHNPFANASANHWHKTYSTWQNRLRYEQEQQQALESERIRYFGGVPGEEVSLLEPMLQVVMDLFDGNTDYDYP</sequence>
<feature type="region of interest" description="Disordered" evidence="1">
    <location>
        <begin position="1"/>
        <end position="56"/>
    </location>
</feature>